<evidence type="ECO:0000313" key="2">
    <source>
        <dbReference type="EMBL" id="KAB7503912.1"/>
    </source>
</evidence>
<dbReference type="Proteomes" id="UP000326759">
    <property type="component" value="Unassembled WGS sequence"/>
</dbReference>
<sequence>MFQALDDKIFPQKKKLIIGEQPAAMQHGNKNNSTKNSSSIPWIAFFFLISFIHSFMLNKTREETFYLSIQSTLTIVCFLISVLGLLLPNWAKNVWPIILSLISNTNNFCFNLRKSFVVIMDIVPCYLFSVKEKDFKS</sequence>
<dbReference type="AlphaFoldDB" id="A0A5N5TBN7"/>
<feature type="transmembrane region" description="Helical" evidence="1">
    <location>
        <begin position="39"/>
        <end position="57"/>
    </location>
</feature>
<reference evidence="2 3" key="1">
    <citation type="journal article" date="2019" name="PLoS Biol.">
        <title>Sex chromosomes control vertical transmission of feminizing Wolbachia symbionts in an isopod.</title>
        <authorList>
            <person name="Becking T."/>
            <person name="Chebbi M.A."/>
            <person name="Giraud I."/>
            <person name="Moumen B."/>
            <person name="Laverre T."/>
            <person name="Caubet Y."/>
            <person name="Peccoud J."/>
            <person name="Gilbert C."/>
            <person name="Cordaux R."/>
        </authorList>
    </citation>
    <scope>NUCLEOTIDE SEQUENCE [LARGE SCALE GENOMIC DNA]</scope>
    <source>
        <strain evidence="2">ANa2</strain>
        <tissue evidence="2">Whole body excluding digestive tract and cuticle</tissue>
    </source>
</reference>
<proteinExistence type="predicted"/>
<name>A0A5N5TBN7_9CRUS</name>
<evidence type="ECO:0000256" key="1">
    <source>
        <dbReference type="SAM" id="Phobius"/>
    </source>
</evidence>
<protein>
    <submittedName>
        <fullName evidence="2">Uncharacterized protein</fullName>
    </submittedName>
</protein>
<keyword evidence="1" id="KW-0472">Membrane</keyword>
<feature type="transmembrane region" description="Helical" evidence="1">
    <location>
        <begin position="64"/>
        <end position="87"/>
    </location>
</feature>
<accession>A0A5N5TBN7</accession>
<keyword evidence="1" id="KW-0812">Transmembrane</keyword>
<gene>
    <name evidence="2" type="ORF">Anas_08992</name>
</gene>
<keyword evidence="1" id="KW-1133">Transmembrane helix</keyword>
<evidence type="ECO:0000313" key="3">
    <source>
        <dbReference type="Proteomes" id="UP000326759"/>
    </source>
</evidence>
<keyword evidence="3" id="KW-1185">Reference proteome</keyword>
<comment type="caution">
    <text evidence="2">The sequence shown here is derived from an EMBL/GenBank/DDBJ whole genome shotgun (WGS) entry which is preliminary data.</text>
</comment>
<organism evidence="2 3">
    <name type="scientific">Armadillidium nasatum</name>
    <dbReference type="NCBI Taxonomy" id="96803"/>
    <lineage>
        <taxon>Eukaryota</taxon>
        <taxon>Metazoa</taxon>
        <taxon>Ecdysozoa</taxon>
        <taxon>Arthropoda</taxon>
        <taxon>Crustacea</taxon>
        <taxon>Multicrustacea</taxon>
        <taxon>Malacostraca</taxon>
        <taxon>Eumalacostraca</taxon>
        <taxon>Peracarida</taxon>
        <taxon>Isopoda</taxon>
        <taxon>Oniscidea</taxon>
        <taxon>Crinocheta</taxon>
        <taxon>Armadillidiidae</taxon>
        <taxon>Armadillidium</taxon>
    </lineage>
</organism>
<dbReference type="EMBL" id="SEYY01004205">
    <property type="protein sequence ID" value="KAB7503912.1"/>
    <property type="molecule type" value="Genomic_DNA"/>
</dbReference>